<sequence length="197" mass="22948">MWALKDEVEAYDDNFIVIRTAKEEETDNIEGMTIPVDYDDIEIAELKKQIARNNDIAQANPPQEVDSTIWNKLCDQWESNDYQKLCEKNANNRKKLKIRHSTDSKSIYCLRKEKMKIVAIQSERDLERKDQVIADEVLAQVLKTSRSYVKGMGQGEIPAPSSETRKSKVAWLTLQREKCRSEVEFYKHKCNSLINYV</sequence>
<organism evidence="1 2">
    <name type="scientific">Morella rubra</name>
    <name type="common">Chinese bayberry</name>
    <dbReference type="NCBI Taxonomy" id="262757"/>
    <lineage>
        <taxon>Eukaryota</taxon>
        <taxon>Viridiplantae</taxon>
        <taxon>Streptophyta</taxon>
        <taxon>Embryophyta</taxon>
        <taxon>Tracheophyta</taxon>
        <taxon>Spermatophyta</taxon>
        <taxon>Magnoliopsida</taxon>
        <taxon>eudicotyledons</taxon>
        <taxon>Gunneridae</taxon>
        <taxon>Pentapetalae</taxon>
        <taxon>rosids</taxon>
        <taxon>fabids</taxon>
        <taxon>Fagales</taxon>
        <taxon>Myricaceae</taxon>
        <taxon>Morella</taxon>
    </lineage>
</organism>
<accession>A0A6A1VCD6</accession>
<dbReference type="EMBL" id="RXIC02000024">
    <property type="protein sequence ID" value="KAB1209846.1"/>
    <property type="molecule type" value="Genomic_DNA"/>
</dbReference>
<reference evidence="1 2" key="1">
    <citation type="journal article" date="2019" name="Plant Biotechnol. J.">
        <title>The red bayberry genome and genetic basis of sex determination.</title>
        <authorList>
            <person name="Jia H.M."/>
            <person name="Jia H.J."/>
            <person name="Cai Q.L."/>
            <person name="Wang Y."/>
            <person name="Zhao H.B."/>
            <person name="Yang W.F."/>
            <person name="Wang G.Y."/>
            <person name="Li Y.H."/>
            <person name="Zhan D.L."/>
            <person name="Shen Y.T."/>
            <person name="Niu Q.F."/>
            <person name="Chang L."/>
            <person name="Qiu J."/>
            <person name="Zhao L."/>
            <person name="Xie H.B."/>
            <person name="Fu W.Y."/>
            <person name="Jin J."/>
            <person name="Li X.W."/>
            <person name="Jiao Y."/>
            <person name="Zhou C.C."/>
            <person name="Tu T."/>
            <person name="Chai C.Y."/>
            <person name="Gao J.L."/>
            <person name="Fan L.J."/>
            <person name="van de Weg E."/>
            <person name="Wang J.Y."/>
            <person name="Gao Z.S."/>
        </authorList>
    </citation>
    <scope>NUCLEOTIDE SEQUENCE [LARGE SCALE GENOMIC DNA]</scope>
    <source>
        <tissue evidence="1">Leaves</tissue>
    </source>
</reference>
<dbReference type="Proteomes" id="UP000516437">
    <property type="component" value="Chromosome 6"/>
</dbReference>
<name>A0A6A1VCD6_9ROSI</name>
<evidence type="ECO:0000313" key="2">
    <source>
        <dbReference type="Proteomes" id="UP000516437"/>
    </source>
</evidence>
<keyword evidence="2" id="KW-1185">Reference proteome</keyword>
<evidence type="ECO:0000313" key="1">
    <source>
        <dbReference type="EMBL" id="KAB1209846.1"/>
    </source>
</evidence>
<dbReference type="Pfam" id="PF03004">
    <property type="entry name" value="Transposase_24"/>
    <property type="match status" value="1"/>
</dbReference>
<gene>
    <name evidence="1" type="ORF">CJ030_MR6G013675</name>
</gene>
<dbReference type="InterPro" id="IPR004252">
    <property type="entry name" value="Probable_transposase_24"/>
</dbReference>
<dbReference type="AlphaFoldDB" id="A0A6A1VCD6"/>
<comment type="caution">
    <text evidence="1">The sequence shown here is derived from an EMBL/GenBank/DDBJ whole genome shotgun (WGS) entry which is preliminary data.</text>
</comment>
<protein>
    <submittedName>
        <fullName evidence="1">Uncharacterized protein</fullName>
    </submittedName>
</protein>
<proteinExistence type="predicted"/>